<sequence>MKISRKLAAARNQRQPGPQLSLNLERLGGVYMSNAEIRELVQYSVIGPVVNKPKWAHFRPWKSTSQTIVIRINCPNDYIASIRLLLSVFCTLQVFMARLIFRKTMSSHLHLWMISLKNVGFAWILLWETVTAFGITSCKYL</sequence>
<organism evidence="2 3">
    <name type="scientific">Ancylostoma duodenale</name>
    <dbReference type="NCBI Taxonomy" id="51022"/>
    <lineage>
        <taxon>Eukaryota</taxon>
        <taxon>Metazoa</taxon>
        <taxon>Ecdysozoa</taxon>
        <taxon>Nematoda</taxon>
        <taxon>Chromadorea</taxon>
        <taxon>Rhabditida</taxon>
        <taxon>Rhabditina</taxon>
        <taxon>Rhabditomorpha</taxon>
        <taxon>Strongyloidea</taxon>
        <taxon>Ancylostomatidae</taxon>
        <taxon>Ancylostomatinae</taxon>
        <taxon>Ancylostoma</taxon>
    </lineage>
</organism>
<name>A0A0C2GCI8_9BILA</name>
<feature type="transmembrane region" description="Helical" evidence="1">
    <location>
        <begin position="121"/>
        <end position="140"/>
    </location>
</feature>
<keyword evidence="1" id="KW-1133">Transmembrane helix</keyword>
<protein>
    <submittedName>
        <fullName evidence="2">Uncharacterized protein</fullName>
    </submittedName>
</protein>
<dbReference type="AlphaFoldDB" id="A0A0C2GCI8"/>
<gene>
    <name evidence="2" type="ORF">ANCDUO_15107</name>
</gene>
<evidence type="ECO:0000313" key="2">
    <source>
        <dbReference type="EMBL" id="KIH54746.1"/>
    </source>
</evidence>
<feature type="transmembrane region" description="Helical" evidence="1">
    <location>
        <begin position="80"/>
        <end position="101"/>
    </location>
</feature>
<keyword evidence="1" id="KW-0812">Transmembrane</keyword>
<evidence type="ECO:0000313" key="3">
    <source>
        <dbReference type="Proteomes" id="UP000054047"/>
    </source>
</evidence>
<dbReference type="OrthoDB" id="3996471at2759"/>
<accession>A0A0C2GCI8</accession>
<keyword evidence="3" id="KW-1185">Reference proteome</keyword>
<dbReference type="EMBL" id="KN738563">
    <property type="protein sequence ID" value="KIH54746.1"/>
    <property type="molecule type" value="Genomic_DNA"/>
</dbReference>
<reference evidence="2 3" key="1">
    <citation type="submission" date="2013-12" db="EMBL/GenBank/DDBJ databases">
        <title>Draft genome of the parsitic nematode Ancylostoma duodenale.</title>
        <authorList>
            <person name="Mitreva M."/>
        </authorList>
    </citation>
    <scope>NUCLEOTIDE SEQUENCE [LARGE SCALE GENOMIC DNA]</scope>
    <source>
        <strain evidence="2 3">Zhejiang</strain>
    </source>
</reference>
<proteinExistence type="predicted"/>
<keyword evidence="1" id="KW-0472">Membrane</keyword>
<evidence type="ECO:0000256" key="1">
    <source>
        <dbReference type="SAM" id="Phobius"/>
    </source>
</evidence>
<dbReference type="Proteomes" id="UP000054047">
    <property type="component" value="Unassembled WGS sequence"/>
</dbReference>